<dbReference type="GO" id="GO:0005524">
    <property type="term" value="F:ATP binding"/>
    <property type="evidence" value="ECO:0007669"/>
    <property type="project" value="InterPro"/>
</dbReference>
<dbReference type="OrthoDB" id="5979581at2759"/>
<evidence type="ECO:0000313" key="4">
    <source>
        <dbReference type="Proteomes" id="UP000270296"/>
    </source>
</evidence>
<dbReference type="AlphaFoldDB" id="A0A183J5F5"/>
<accession>A0A183J5F5</accession>
<name>A0A183J5F5_9BILA</name>
<dbReference type="Gene3D" id="1.10.510.10">
    <property type="entry name" value="Transferase(Phosphotransferase) domain 1"/>
    <property type="match status" value="1"/>
</dbReference>
<gene>
    <name evidence="3" type="ORF">SBAD_LOCUS11103</name>
</gene>
<dbReference type="Pfam" id="PF00069">
    <property type="entry name" value="Pkinase"/>
    <property type="match status" value="1"/>
</dbReference>
<feature type="domain" description="Protein kinase" evidence="2">
    <location>
        <begin position="57"/>
        <end position="322"/>
    </location>
</feature>
<organism evidence="5">
    <name type="scientific">Soboliphyme baturini</name>
    <dbReference type="NCBI Taxonomy" id="241478"/>
    <lineage>
        <taxon>Eukaryota</taxon>
        <taxon>Metazoa</taxon>
        <taxon>Ecdysozoa</taxon>
        <taxon>Nematoda</taxon>
        <taxon>Enoplea</taxon>
        <taxon>Dorylaimia</taxon>
        <taxon>Dioctophymatida</taxon>
        <taxon>Dioctophymatoidea</taxon>
        <taxon>Soboliphymatidae</taxon>
        <taxon>Soboliphyme</taxon>
    </lineage>
</organism>
<dbReference type="Proteomes" id="UP000270296">
    <property type="component" value="Unassembled WGS sequence"/>
</dbReference>
<dbReference type="InterPro" id="IPR000719">
    <property type="entry name" value="Prot_kinase_dom"/>
</dbReference>
<evidence type="ECO:0000256" key="1">
    <source>
        <dbReference type="ARBA" id="ARBA00012513"/>
    </source>
</evidence>
<evidence type="ECO:0000313" key="3">
    <source>
        <dbReference type="EMBL" id="VDP37165.1"/>
    </source>
</evidence>
<evidence type="ECO:0000313" key="5">
    <source>
        <dbReference type="WBParaSite" id="SBAD_0001148101-mRNA-1"/>
    </source>
</evidence>
<keyword evidence="4" id="KW-1185">Reference proteome</keyword>
<dbReference type="EMBL" id="UZAM01015082">
    <property type="protein sequence ID" value="VDP37165.1"/>
    <property type="molecule type" value="Genomic_DNA"/>
</dbReference>
<dbReference type="InterPro" id="IPR008271">
    <property type="entry name" value="Ser/Thr_kinase_AS"/>
</dbReference>
<dbReference type="PROSITE" id="PS50011">
    <property type="entry name" value="PROTEIN_KINASE_DOM"/>
    <property type="match status" value="1"/>
</dbReference>
<dbReference type="WBParaSite" id="SBAD_0001148101-mRNA-1">
    <property type="protein sequence ID" value="SBAD_0001148101-mRNA-1"/>
    <property type="gene ID" value="SBAD_0001148101"/>
</dbReference>
<sequence length="355" mass="40346">MAPVRKQPMRSQSKTILRTIRHGQKTRPIIAALKAGADNATEGPWLLSVGTILNNSWQVRNALAHGSFGQVFVGVNLFTGCKVAIKAEPSTSSAFTLRTEVLILQKLKGKPHMPEYYGYGCTASVFYVVMQLLGRNLSELKKTTSLDMFSAATTFRLGMQMLESIEQLHDIGYLHRDIKPGNFVIGKRANGQHKVVYLIDFGLARQYVDPVTGSIKPPRTNCGFRGTMRYASVNSHKGRDLCRADDLWSLFYSMLEMIRGQLPWRKIHDRQALLVAKQETDFYSILEAYPPELHRMFNHLHSLNYYCRPNYSMLSKAFRARLASYKVRDSTPFEWEHPDVDEDEIMSLTDNNGDC</sequence>
<dbReference type="EC" id="2.7.11.1" evidence="1"/>
<dbReference type="SMART" id="SM00220">
    <property type="entry name" value="S_TKc"/>
    <property type="match status" value="1"/>
</dbReference>
<dbReference type="GO" id="GO:0004674">
    <property type="term" value="F:protein serine/threonine kinase activity"/>
    <property type="evidence" value="ECO:0007669"/>
    <property type="project" value="UniProtKB-EC"/>
</dbReference>
<dbReference type="PROSITE" id="PS00108">
    <property type="entry name" value="PROTEIN_KINASE_ST"/>
    <property type="match status" value="1"/>
</dbReference>
<reference evidence="3 4" key="2">
    <citation type="submission" date="2018-11" db="EMBL/GenBank/DDBJ databases">
        <authorList>
            <consortium name="Pathogen Informatics"/>
        </authorList>
    </citation>
    <scope>NUCLEOTIDE SEQUENCE [LARGE SCALE GENOMIC DNA]</scope>
</reference>
<evidence type="ECO:0000259" key="2">
    <source>
        <dbReference type="PROSITE" id="PS50011"/>
    </source>
</evidence>
<dbReference type="InterPro" id="IPR050235">
    <property type="entry name" value="CK1_Ser-Thr_kinase"/>
</dbReference>
<reference evidence="5" key="1">
    <citation type="submission" date="2016-06" db="UniProtKB">
        <authorList>
            <consortium name="WormBaseParasite"/>
        </authorList>
    </citation>
    <scope>IDENTIFICATION</scope>
</reference>
<dbReference type="InterPro" id="IPR011009">
    <property type="entry name" value="Kinase-like_dom_sf"/>
</dbReference>
<dbReference type="SUPFAM" id="SSF56112">
    <property type="entry name" value="Protein kinase-like (PK-like)"/>
    <property type="match status" value="1"/>
</dbReference>
<protein>
    <recommendedName>
        <fullName evidence="1">non-specific serine/threonine protein kinase</fullName>
        <ecNumber evidence="1">2.7.11.1</ecNumber>
    </recommendedName>
</protein>
<proteinExistence type="predicted"/>
<dbReference type="PANTHER" id="PTHR11909">
    <property type="entry name" value="CASEIN KINASE-RELATED"/>
    <property type="match status" value="1"/>
</dbReference>